<protein>
    <submittedName>
        <fullName evidence="1">Uncharacterized protein</fullName>
    </submittedName>
</protein>
<proteinExistence type="predicted"/>
<dbReference type="EMBL" id="JH717899">
    <property type="protein sequence ID" value="EWZ42049.1"/>
    <property type="molecule type" value="Genomic_DNA"/>
</dbReference>
<name>W9KH32_FUSOX</name>
<evidence type="ECO:0000313" key="1">
    <source>
        <dbReference type="EMBL" id="EWZ42049.1"/>
    </source>
</evidence>
<reference evidence="1" key="2">
    <citation type="submission" date="2012-06" db="EMBL/GenBank/DDBJ databases">
        <title>Annotation of the Genome Sequence of Fusarium oxysporum Fo47.</title>
        <authorList>
            <consortium name="The Broad Institute Genomics Platform"/>
            <person name="Ma L.-J."/>
            <person name="Corby-Kistler H."/>
            <person name="Broz K."/>
            <person name="Gale L.R."/>
            <person name="Jonkers W."/>
            <person name="O'Donnell K."/>
            <person name="Ploetz R."/>
            <person name="Steinberg C."/>
            <person name="Schwartz D.C."/>
            <person name="VanEtten H."/>
            <person name="Zhou S."/>
            <person name="Young S.K."/>
            <person name="Zeng Q."/>
            <person name="Gargeya S."/>
            <person name="Fitzgerald M."/>
            <person name="Abouelleil A."/>
            <person name="Alvarado L."/>
            <person name="Chapman S.B."/>
            <person name="Gainer-Dewar J."/>
            <person name="Goldberg J."/>
            <person name="Griggs A."/>
            <person name="Gujja S."/>
            <person name="Hansen M."/>
            <person name="Howarth C."/>
            <person name="Imamovic A."/>
            <person name="Ireland A."/>
            <person name="Larimer J."/>
            <person name="McCowan C."/>
            <person name="Murphy C."/>
            <person name="Pearson M."/>
            <person name="Poon T.W."/>
            <person name="Priest M."/>
            <person name="Roberts A."/>
            <person name="Saif S."/>
            <person name="Shea T."/>
            <person name="Sykes S."/>
            <person name="Wortman J."/>
            <person name="Nusbaum C."/>
            <person name="Birren B."/>
        </authorList>
    </citation>
    <scope>NUCLEOTIDE SEQUENCE</scope>
    <source>
        <strain evidence="1">Fo47</strain>
    </source>
</reference>
<reference evidence="1" key="1">
    <citation type="submission" date="2011-06" db="EMBL/GenBank/DDBJ databases">
        <title>The Genome Sequence of Fusarium oxysporum Fo47.</title>
        <authorList>
            <consortium name="The Broad Institute Genome Sequencing Platform"/>
            <person name="Ma L.-J."/>
            <person name="Gale L.R."/>
            <person name="Schwartz D.C."/>
            <person name="Zhou S."/>
            <person name="Corby-Kistler H."/>
            <person name="Young S.K."/>
            <person name="Zeng Q."/>
            <person name="Gargeya S."/>
            <person name="Fitzgerald M."/>
            <person name="Haas B."/>
            <person name="Abouelleil A."/>
            <person name="Alvarado L."/>
            <person name="Arachchi H.M."/>
            <person name="Berlin A."/>
            <person name="Brown A."/>
            <person name="Chapman S.B."/>
            <person name="Chen Z."/>
            <person name="Dunbar C."/>
            <person name="Freedman E."/>
            <person name="Gearin G."/>
            <person name="Gellesch M."/>
            <person name="Goldberg J."/>
            <person name="Griggs A."/>
            <person name="Gujja S."/>
            <person name="Heiman D."/>
            <person name="Howarth C."/>
            <person name="Larson L."/>
            <person name="Lui A."/>
            <person name="MacDonald P.J.P."/>
            <person name="Mehta T."/>
            <person name="Montmayeur A."/>
            <person name="Murphy C."/>
            <person name="Neiman D."/>
            <person name="Pearson M."/>
            <person name="Priest M."/>
            <person name="Roberts A."/>
            <person name="Saif S."/>
            <person name="Shea T."/>
            <person name="Shenoy N."/>
            <person name="Sisk P."/>
            <person name="Stolte C."/>
            <person name="Sykes S."/>
            <person name="Wortman J."/>
            <person name="Nusbaum C."/>
            <person name="Birren B."/>
        </authorList>
    </citation>
    <scope>NUCLEOTIDE SEQUENCE [LARGE SCALE GENOMIC DNA]</scope>
    <source>
        <strain evidence="1">Fo47</strain>
    </source>
</reference>
<dbReference type="Proteomes" id="UP000030766">
    <property type="component" value="Unassembled WGS sequence"/>
</dbReference>
<dbReference type="HOGENOM" id="CLU_3160017_0_0_1"/>
<gene>
    <name evidence="1" type="ORF">FOZG_07107</name>
</gene>
<dbReference type="AlphaFoldDB" id="W9KH32"/>
<sequence length="48" mass="5507">MIKLWQRIYPEYSTEIISLLLLSELNSESEACYQDGQNSCHGISSWVA</sequence>
<dbReference type="VEuPathDB" id="FungiDB:FOZG_07107"/>
<organism evidence="1">
    <name type="scientific">Fusarium oxysporum Fo47</name>
    <dbReference type="NCBI Taxonomy" id="660027"/>
    <lineage>
        <taxon>Eukaryota</taxon>
        <taxon>Fungi</taxon>
        <taxon>Dikarya</taxon>
        <taxon>Ascomycota</taxon>
        <taxon>Pezizomycotina</taxon>
        <taxon>Sordariomycetes</taxon>
        <taxon>Hypocreomycetidae</taxon>
        <taxon>Hypocreales</taxon>
        <taxon>Nectriaceae</taxon>
        <taxon>Fusarium</taxon>
        <taxon>Fusarium oxysporum species complex</taxon>
    </lineage>
</organism>
<accession>W9KH32</accession>